<gene>
    <name evidence="6" type="ORF">ACFSC3_02130</name>
</gene>
<dbReference type="InterPro" id="IPR000644">
    <property type="entry name" value="CBS_dom"/>
</dbReference>
<dbReference type="PANTHER" id="PTHR32089:SF112">
    <property type="entry name" value="LYSOZYME-LIKE PROTEIN-RELATED"/>
    <property type="match status" value="1"/>
</dbReference>
<dbReference type="RefSeq" id="WP_380938261.1">
    <property type="nucleotide sequence ID" value="NZ_JBHUFC010000001.1"/>
</dbReference>
<dbReference type="SUPFAM" id="SSF58104">
    <property type="entry name" value="Methyl-accepting chemotaxis protein (MCP) signaling domain"/>
    <property type="match status" value="1"/>
</dbReference>
<evidence type="ECO:0000313" key="6">
    <source>
        <dbReference type="EMBL" id="MFD1786361.1"/>
    </source>
</evidence>
<evidence type="ECO:0000256" key="1">
    <source>
        <dbReference type="ARBA" id="ARBA00023224"/>
    </source>
</evidence>
<feature type="domain" description="Methyl-accepting transducer" evidence="4">
    <location>
        <begin position="148"/>
        <end position="405"/>
    </location>
</feature>
<evidence type="ECO:0000313" key="7">
    <source>
        <dbReference type="Proteomes" id="UP001597283"/>
    </source>
</evidence>
<reference evidence="7" key="1">
    <citation type="journal article" date="2019" name="Int. J. Syst. Evol. Microbiol.">
        <title>The Global Catalogue of Microorganisms (GCM) 10K type strain sequencing project: providing services to taxonomists for standard genome sequencing and annotation.</title>
        <authorList>
            <consortium name="The Broad Institute Genomics Platform"/>
            <consortium name="The Broad Institute Genome Sequencing Center for Infectious Disease"/>
            <person name="Wu L."/>
            <person name="Ma J."/>
        </authorList>
    </citation>
    <scope>NUCLEOTIDE SEQUENCE [LARGE SCALE GENOMIC DNA]</scope>
    <source>
        <strain evidence="7">Q85</strain>
    </source>
</reference>
<evidence type="ECO:0000256" key="3">
    <source>
        <dbReference type="PROSITE-ProRule" id="PRU00703"/>
    </source>
</evidence>
<evidence type="ECO:0000259" key="5">
    <source>
        <dbReference type="PROSITE" id="PS51371"/>
    </source>
</evidence>
<keyword evidence="1 2" id="KW-0807">Transducer</keyword>
<dbReference type="Pfam" id="PF00015">
    <property type="entry name" value="MCPsignal"/>
    <property type="match status" value="1"/>
</dbReference>
<dbReference type="Proteomes" id="UP001597283">
    <property type="component" value="Unassembled WGS sequence"/>
</dbReference>
<dbReference type="Gene3D" id="1.10.287.950">
    <property type="entry name" value="Methyl-accepting chemotaxis protein"/>
    <property type="match status" value="1"/>
</dbReference>
<dbReference type="InterPro" id="IPR046342">
    <property type="entry name" value="CBS_dom_sf"/>
</dbReference>
<dbReference type="InterPro" id="IPR004089">
    <property type="entry name" value="MCPsignal_dom"/>
</dbReference>
<dbReference type="SUPFAM" id="SSF54631">
    <property type="entry name" value="CBS-domain pair"/>
    <property type="match status" value="1"/>
</dbReference>
<accession>A0ABW4N8I4</accession>
<dbReference type="PROSITE" id="PS51371">
    <property type="entry name" value="CBS"/>
    <property type="match status" value="1"/>
</dbReference>
<feature type="domain" description="CBS" evidence="5">
    <location>
        <begin position="19"/>
        <end position="78"/>
    </location>
</feature>
<dbReference type="EMBL" id="JBHUFC010000001">
    <property type="protein sequence ID" value="MFD1786361.1"/>
    <property type="molecule type" value="Genomic_DNA"/>
</dbReference>
<dbReference type="PROSITE" id="PS50111">
    <property type="entry name" value="CHEMOTAXIS_TRANSDUC_2"/>
    <property type="match status" value="1"/>
</dbReference>
<comment type="caution">
    <text evidence="6">The sequence shown here is derived from an EMBL/GenBank/DDBJ whole genome shotgun (WGS) entry which is preliminary data.</text>
</comment>
<organism evidence="6 7">
    <name type="scientific">Sphingomonas floccifaciens</name>
    <dbReference type="NCBI Taxonomy" id="1844115"/>
    <lineage>
        <taxon>Bacteria</taxon>
        <taxon>Pseudomonadati</taxon>
        <taxon>Pseudomonadota</taxon>
        <taxon>Alphaproteobacteria</taxon>
        <taxon>Sphingomonadales</taxon>
        <taxon>Sphingomonadaceae</taxon>
        <taxon>Sphingomonas</taxon>
    </lineage>
</organism>
<keyword evidence="7" id="KW-1185">Reference proteome</keyword>
<evidence type="ECO:0000259" key="4">
    <source>
        <dbReference type="PROSITE" id="PS50111"/>
    </source>
</evidence>
<protein>
    <submittedName>
        <fullName evidence="6">Methyl-accepting chemotaxis protein</fullName>
    </submittedName>
</protein>
<sequence>MFALDVPPPVAEAAWLTEAERRPASIEQEGTMLDAVERFRDDPDLRLLSVVDGDRRPVGAIFERDIRRLLANPFGHALMRNPAYGRSIAAHIRPCPTGELSLGRDALLDRYMQEGVVDGMIVTRGGRLHAIVANRRLVAMDGERRLAATRAELARARRIAEAIARFEAKTGSLASELSAMAHTVDGQAGATAERAQATRSTAAAVAAASLEAEQGITSLATRERELIAALTLIDDATLAAHDCTDRAVAQVKRGSQRIAALSDTAQAIDGAVEQIAAIATQVNLLALNATIEASRAGEAGRGFAVVAGEVKQLSAQSSRAAAAIADHVRLVRSAVHDVAGEHDAVVEAIEAVADITGQIGTAVAEHRAAAHAVAGSIDDAYQAARAIGTDVRSIDDSATVAADAADDLRDFARRLKATAATVSGDVDGFLAAVRVS</sequence>
<dbReference type="SMART" id="SM00283">
    <property type="entry name" value="MA"/>
    <property type="match status" value="1"/>
</dbReference>
<dbReference type="PANTHER" id="PTHR32089">
    <property type="entry name" value="METHYL-ACCEPTING CHEMOTAXIS PROTEIN MCPB"/>
    <property type="match status" value="1"/>
</dbReference>
<name>A0ABW4N8I4_9SPHN</name>
<keyword evidence="3" id="KW-0129">CBS domain</keyword>
<proteinExistence type="predicted"/>
<dbReference type="Gene3D" id="3.10.580.10">
    <property type="entry name" value="CBS-domain"/>
    <property type="match status" value="1"/>
</dbReference>
<evidence type="ECO:0000256" key="2">
    <source>
        <dbReference type="PROSITE-ProRule" id="PRU00284"/>
    </source>
</evidence>